<organism evidence="2 3">
    <name type="scientific">Astyanax mexicanus</name>
    <name type="common">Blind cave fish</name>
    <name type="synonym">Astyanax fasciatus mexicanus</name>
    <dbReference type="NCBI Taxonomy" id="7994"/>
    <lineage>
        <taxon>Eukaryota</taxon>
        <taxon>Metazoa</taxon>
        <taxon>Chordata</taxon>
        <taxon>Craniata</taxon>
        <taxon>Vertebrata</taxon>
        <taxon>Euteleostomi</taxon>
        <taxon>Actinopterygii</taxon>
        <taxon>Neopterygii</taxon>
        <taxon>Teleostei</taxon>
        <taxon>Ostariophysi</taxon>
        <taxon>Characiformes</taxon>
        <taxon>Characoidei</taxon>
        <taxon>Acestrorhamphidae</taxon>
        <taxon>Acestrorhamphinae</taxon>
        <taxon>Astyanax</taxon>
    </lineage>
</organism>
<dbReference type="AlphaFoldDB" id="A0A8T2MEI6"/>
<dbReference type="EMBL" id="JAICCE010000002">
    <property type="protein sequence ID" value="KAG9280315.1"/>
    <property type="molecule type" value="Genomic_DNA"/>
</dbReference>
<evidence type="ECO:0000256" key="1">
    <source>
        <dbReference type="SAM" id="MobiDB-lite"/>
    </source>
</evidence>
<gene>
    <name evidence="2" type="ORF">AMEX_G3005</name>
</gene>
<accession>A0A8T2MEI6</accession>
<reference evidence="2 3" key="1">
    <citation type="submission" date="2021-07" db="EMBL/GenBank/DDBJ databases">
        <authorList>
            <person name="Imarazene B."/>
            <person name="Zahm M."/>
            <person name="Klopp C."/>
            <person name="Cabau C."/>
            <person name="Beille S."/>
            <person name="Jouanno E."/>
            <person name="Castinel A."/>
            <person name="Lluch J."/>
            <person name="Gil L."/>
            <person name="Kuchtly C."/>
            <person name="Lopez Roques C."/>
            <person name="Donnadieu C."/>
            <person name="Parrinello H."/>
            <person name="Journot L."/>
            <person name="Du K."/>
            <person name="Schartl M."/>
            <person name="Retaux S."/>
            <person name="Guiguen Y."/>
        </authorList>
    </citation>
    <scope>NUCLEOTIDE SEQUENCE [LARGE SCALE GENOMIC DNA]</scope>
    <source>
        <strain evidence="2">Pach_M1</strain>
        <tissue evidence="2">Testis</tissue>
    </source>
</reference>
<dbReference type="Proteomes" id="UP000752171">
    <property type="component" value="Unassembled WGS sequence"/>
</dbReference>
<evidence type="ECO:0000313" key="2">
    <source>
        <dbReference type="EMBL" id="KAG9280315.1"/>
    </source>
</evidence>
<comment type="caution">
    <text evidence="2">The sequence shown here is derived from an EMBL/GenBank/DDBJ whole genome shotgun (WGS) entry which is preliminary data.</text>
</comment>
<sequence>MGVPDKHTTMDVNEDWPAGLRFRKIRHRRMRRSQSPSREVSPVPSYYSEPISVRQRNDVTLRLPPLLRWAHQEEEDDSEDTQSLKSLPTVMSTLAFDPKVKRSHHLSKEQVISGLNLPPLVTSKCTLVVKGTGCSKPRGFLPVIKSKSLDRPPCRAGCRYNTLYNGPDKLKASVGQSCQMLPSTIAVSEEPPGPRITFHSPVVNAEYSVTPDITKETWQTFRTHQSLRPVMKKAQVTNRQGFKFLLEERYFPCPREPHLLEPLSGFQEHLRHQLVNSPLPHPTLLPVQPHLLINQRDYPHHGLHGSRMERTVELCNSQEKRLPRITMTCPTPSPKHLQHPGKRHVA</sequence>
<protein>
    <submittedName>
        <fullName evidence="2">Uncharacterized protein</fullName>
    </submittedName>
</protein>
<name>A0A8T2MEI6_ASTMX</name>
<evidence type="ECO:0000313" key="3">
    <source>
        <dbReference type="Proteomes" id="UP000752171"/>
    </source>
</evidence>
<feature type="region of interest" description="Disordered" evidence="1">
    <location>
        <begin position="325"/>
        <end position="346"/>
    </location>
</feature>
<proteinExistence type="predicted"/>
<feature type="compositionally biased region" description="Basic residues" evidence="1">
    <location>
        <begin position="336"/>
        <end position="346"/>
    </location>
</feature>